<gene>
    <name evidence="1" type="ORF">HLUCCA11_00805</name>
</gene>
<evidence type="ECO:0000313" key="1">
    <source>
        <dbReference type="EMBL" id="KPQ37620.1"/>
    </source>
</evidence>
<dbReference type="InterPro" id="IPR011990">
    <property type="entry name" value="TPR-like_helical_dom_sf"/>
</dbReference>
<dbReference type="STRING" id="1666911.HLUCCA11_00805"/>
<reference evidence="1 2" key="1">
    <citation type="submission" date="2015-09" db="EMBL/GenBank/DDBJ databases">
        <title>Identification and resolution of microdiversity through metagenomic sequencing of parallel consortia.</title>
        <authorList>
            <person name="Nelson W.C."/>
            <person name="Romine M.F."/>
            <person name="Lindemann S.R."/>
        </authorList>
    </citation>
    <scope>NUCLEOTIDE SEQUENCE [LARGE SCALE GENOMIC DNA]</scope>
    <source>
        <strain evidence="1">Ana</strain>
    </source>
</reference>
<dbReference type="SUPFAM" id="SSF48452">
    <property type="entry name" value="TPR-like"/>
    <property type="match status" value="1"/>
</dbReference>
<dbReference type="Proteomes" id="UP000050465">
    <property type="component" value="Unassembled WGS sequence"/>
</dbReference>
<accession>A0A0P7Z3X8</accession>
<dbReference type="Gene3D" id="1.25.40.10">
    <property type="entry name" value="Tetratricopeptide repeat domain"/>
    <property type="match status" value="1"/>
</dbReference>
<name>A0A0P7Z3X8_9CYAN</name>
<dbReference type="AlphaFoldDB" id="A0A0P7Z3X8"/>
<organism evidence="1 2">
    <name type="scientific">Phormidesmis priestleyi Ana</name>
    <dbReference type="NCBI Taxonomy" id="1666911"/>
    <lineage>
        <taxon>Bacteria</taxon>
        <taxon>Bacillati</taxon>
        <taxon>Cyanobacteriota</taxon>
        <taxon>Cyanophyceae</taxon>
        <taxon>Leptolyngbyales</taxon>
        <taxon>Leptolyngbyaceae</taxon>
        <taxon>Phormidesmis</taxon>
    </lineage>
</organism>
<evidence type="ECO:0000313" key="2">
    <source>
        <dbReference type="Proteomes" id="UP000050465"/>
    </source>
</evidence>
<dbReference type="PATRIC" id="fig|1666911.3.peg.2546"/>
<proteinExistence type="predicted"/>
<sequence length="139" mass="15676">MQTLETQFDEGIARYKDGESAESLLPVFKEICAQAPKNSAAQTCLSWLYLLADKPNAAYKAAQRAVKLAPSDPQARVNLSIAMLEIGKSGVREQVEKIVPFVSAVDDLKVEIKENLEEGLRRKPDWKNLKRVQKWIFED</sequence>
<comment type="caution">
    <text evidence="1">The sequence shown here is derived from an EMBL/GenBank/DDBJ whole genome shotgun (WGS) entry which is preliminary data.</text>
</comment>
<dbReference type="EMBL" id="LJZR01000001">
    <property type="protein sequence ID" value="KPQ37620.1"/>
    <property type="molecule type" value="Genomic_DNA"/>
</dbReference>
<protein>
    <recommendedName>
        <fullName evidence="3">TPR repeat</fullName>
    </recommendedName>
</protein>
<evidence type="ECO:0008006" key="3">
    <source>
        <dbReference type="Google" id="ProtNLM"/>
    </source>
</evidence>